<dbReference type="Pfam" id="PF13305">
    <property type="entry name" value="TetR_C_33"/>
    <property type="match status" value="1"/>
</dbReference>
<dbReference type="GO" id="GO:0003700">
    <property type="term" value="F:DNA-binding transcription factor activity"/>
    <property type="evidence" value="ECO:0007669"/>
    <property type="project" value="TreeGrafter"/>
</dbReference>
<keyword evidence="1" id="KW-0805">Transcription regulation</keyword>
<dbReference type="InterPro" id="IPR025996">
    <property type="entry name" value="MT1864/Rv1816-like_C"/>
</dbReference>
<dbReference type="PROSITE" id="PS50977">
    <property type="entry name" value="HTH_TETR_2"/>
    <property type="match status" value="1"/>
</dbReference>
<keyword evidence="3" id="KW-0804">Transcription</keyword>
<evidence type="ECO:0000259" key="5">
    <source>
        <dbReference type="PROSITE" id="PS50977"/>
    </source>
</evidence>
<accession>A0A1H2U472</accession>
<evidence type="ECO:0000256" key="1">
    <source>
        <dbReference type="ARBA" id="ARBA00023015"/>
    </source>
</evidence>
<dbReference type="AlphaFoldDB" id="A0A1H2U472"/>
<dbReference type="InterPro" id="IPR036271">
    <property type="entry name" value="Tet_transcr_reg_TetR-rel_C_sf"/>
</dbReference>
<dbReference type="Gene3D" id="1.10.357.10">
    <property type="entry name" value="Tetracycline Repressor, domain 2"/>
    <property type="match status" value="1"/>
</dbReference>
<dbReference type="InterPro" id="IPR009057">
    <property type="entry name" value="Homeodomain-like_sf"/>
</dbReference>
<keyword evidence="7" id="KW-1185">Reference proteome</keyword>
<evidence type="ECO:0000256" key="3">
    <source>
        <dbReference type="ARBA" id="ARBA00023163"/>
    </source>
</evidence>
<dbReference type="RefSeq" id="WP_245757139.1">
    <property type="nucleotide sequence ID" value="NZ_FNON01000001.1"/>
</dbReference>
<dbReference type="EMBL" id="FNON01000001">
    <property type="protein sequence ID" value="SDW50737.1"/>
    <property type="molecule type" value="Genomic_DNA"/>
</dbReference>
<keyword evidence="2 4" id="KW-0238">DNA-binding</keyword>
<evidence type="ECO:0000313" key="7">
    <source>
        <dbReference type="Proteomes" id="UP000199515"/>
    </source>
</evidence>
<evidence type="ECO:0000256" key="2">
    <source>
        <dbReference type="ARBA" id="ARBA00023125"/>
    </source>
</evidence>
<dbReference type="SUPFAM" id="SSF46689">
    <property type="entry name" value="Homeodomain-like"/>
    <property type="match status" value="1"/>
</dbReference>
<feature type="domain" description="HTH tetR-type" evidence="5">
    <location>
        <begin position="14"/>
        <end position="75"/>
    </location>
</feature>
<protein>
    <submittedName>
        <fullName evidence="6">DNA-binding transcriptional regulator, AcrR family</fullName>
    </submittedName>
</protein>
<dbReference type="Proteomes" id="UP000199515">
    <property type="component" value="Unassembled WGS sequence"/>
</dbReference>
<dbReference type="Pfam" id="PF00440">
    <property type="entry name" value="TetR_N"/>
    <property type="match status" value="1"/>
</dbReference>
<dbReference type="PANTHER" id="PTHR30055:SF239">
    <property type="entry name" value="TRANSCRIPTIONAL REGULATORY PROTEIN"/>
    <property type="match status" value="1"/>
</dbReference>
<dbReference type="InterPro" id="IPR001647">
    <property type="entry name" value="HTH_TetR"/>
</dbReference>
<sequence>MVTKRVRARRGYGALLGDELLRAAEELLIATGSEDAVTVRAVAEAAGVTPPSVYRHFADKEALVEAVCLRVWTELSQRLCAVVQEGRDPFTTLRRAARVYIDFALEHPVQYRTLITRPATGPEAAAAVSACMEHFVDNVAACVDDGVFQGDPRVLTASLWSAVHGCASLLIAQPLSHWPADTDAVIEQTIRMAGFGAALASRLPRTVVTKDLATSLDELGSRLSADTGGNHPETA</sequence>
<dbReference type="STRING" id="589385.SAMN05421504_101774"/>
<name>A0A1H2U472_9PSEU</name>
<dbReference type="PANTHER" id="PTHR30055">
    <property type="entry name" value="HTH-TYPE TRANSCRIPTIONAL REGULATOR RUTR"/>
    <property type="match status" value="1"/>
</dbReference>
<evidence type="ECO:0000313" key="6">
    <source>
        <dbReference type="EMBL" id="SDW50737.1"/>
    </source>
</evidence>
<gene>
    <name evidence="6" type="ORF">SAMN05421504_101774</name>
</gene>
<feature type="DNA-binding region" description="H-T-H motif" evidence="4">
    <location>
        <begin position="38"/>
        <end position="57"/>
    </location>
</feature>
<dbReference type="InterPro" id="IPR050109">
    <property type="entry name" value="HTH-type_TetR-like_transc_reg"/>
</dbReference>
<reference evidence="6 7" key="1">
    <citation type="submission" date="2016-10" db="EMBL/GenBank/DDBJ databases">
        <authorList>
            <person name="de Groot N.N."/>
        </authorList>
    </citation>
    <scope>NUCLEOTIDE SEQUENCE [LARGE SCALE GENOMIC DNA]</scope>
    <source>
        <strain evidence="6 7">CPCC 202699</strain>
    </source>
</reference>
<dbReference type="GO" id="GO:0000976">
    <property type="term" value="F:transcription cis-regulatory region binding"/>
    <property type="evidence" value="ECO:0007669"/>
    <property type="project" value="TreeGrafter"/>
</dbReference>
<dbReference type="SUPFAM" id="SSF48498">
    <property type="entry name" value="Tetracyclin repressor-like, C-terminal domain"/>
    <property type="match status" value="1"/>
</dbReference>
<evidence type="ECO:0000256" key="4">
    <source>
        <dbReference type="PROSITE-ProRule" id="PRU00335"/>
    </source>
</evidence>
<proteinExistence type="predicted"/>
<organism evidence="6 7">
    <name type="scientific">Amycolatopsis xylanica</name>
    <dbReference type="NCBI Taxonomy" id="589385"/>
    <lineage>
        <taxon>Bacteria</taxon>
        <taxon>Bacillati</taxon>
        <taxon>Actinomycetota</taxon>
        <taxon>Actinomycetes</taxon>
        <taxon>Pseudonocardiales</taxon>
        <taxon>Pseudonocardiaceae</taxon>
        <taxon>Amycolatopsis</taxon>
    </lineage>
</organism>